<reference evidence="2" key="1">
    <citation type="journal article" date="2015" name="Nature">
        <title>Complex archaea that bridge the gap between prokaryotes and eukaryotes.</title>
        <authorList>
            <person name="Spang A."/>
            <person name="Saw J.H."/>
            <person name="Jorgensen S.L."/>
            <person name="Zaremba-Niedzwiedzka K."/>
            <person name="Martijn J."/>
            <person name="Lind A.E."/>
            <person name="van Eijk R."/>
            <person name="Schleper C."/>
            <person name="Guy L."/>
            <person name="Ettema T.J."/>
        </authorList>
    </citation>
    <scope>NUCLEOTIDE SEQUENCE</scope>
</reference>
<feature type="transmembrane region" description="Helical" evidence="1">
    <location>
        <begin position="12"/>
        <end position="32"/>
    </location>
</feature>
<name>A0A0F9BE69_9ZZZZ</name>
<proteinExistence type="predicted"/>
<keyword evidence="1" id="KW-0812">Transmembrane</keyword>
<sequence>MSYIKPDKKNWWSDVSLLLLMGVLVGLAVYVVPDALRTIFAAFVEKALC</sequence>
<evidence type="ECO:0000256" key="1">
    <source>
        <dbReference type="SAM" id="Phobius"/>
    </source>
</evidence>
<comment type="caution">
    <text evidence="2">The sequence shown here is derived from an EMBL/GenBank/DDBJ whole genome shotgun (WGS) entry which is preliminary data.</text>
</comment>
<keyword evidence="1" id="KW-0472">Membrane</keyword>
<dbReference type="AlphaFoldDB" id="A0A0F9BE69"/>
<keyword evidence="1" id="KW-1133">Transmembrane helix</keyword>
<protein>
    <submittedName>
        <fullName evidence="2">Uncharacterized protein</fullName>
    </submittedName>
</protein>
<evidence type="ECO:0000313" key="2">
    <source>
        <dbReference type="EMBL" id="KKL12147.1"/>
    </source>
</evidence>
<gene>
    <name evidence="2" type="ORF">LCGC14_2538660</name>
</gene>
<accession>A0A0F9BE69</accession>
<organism evidence="2">
    <name type="scientific">marine sediment metagenome</name>
    <dbReference type="NCBI Taxonomy" id="412755"/>
    <lineage>
        <taxon>unclassified sequences</taxon>
        <taxon>metagenomes</taxon>
        <taxon>ecological metagenomes</taxon>
    </lineage>
</organism>
<dbReference type="EMBL" id="LAZR01041374">
    <property type="protein sequence ID" value="KKL12147.1"/>
    <property type="molecule type" value="Genomic_DNA"/>
</dbReference>